<organism evidence="2 3">
    <name type="scientific">Limnochorda pilosa</name>
    <dbReference type="NCBI Taxonomy" id="1555112"/>
    <lineage>
        <taxon>Bacteria</taxon>
        <taxon>Bacillati</taxon>
        <taxon>Bacillota</taxon>
        <taxon>Limnochordia</taxon>
        <taxon>Limnochordales</taxon>
        <taxon>Limnochordaceae</taxon>
        <taxon>Limnochorda</taxon>
    </lineage>
</organism>
<dbReference type="RefSeq" id="WP_068133962.1">
    <property type="nucleotide sequence ID" value="NZ_AP014924.1"/>
</dbReference>
<dbReference type="EMBL" id="AP014924">
    <property type="protein sequence ID" value="BAS26418.1"/>
    <property type="molecule type" value="Genomic_DNA"/>
</dbReference>
<evidence type="ECO:0000313" key="2">
    <source>
        <dbReference type="EMBL" id="BAS26418.1"/>
    </source>
</evidence>
<dbReference type="KEGG" id="lpil:LIP_0561"/>
<sequence>MITDVSRERLARSIVALLDEAFEGPKEKWSWFTDVDPNAGILGVLGSLSHEAASTRPGPDRSTIVAHAEHVRFSLSLANRAVRGENPYATANWKESWAVQSVDEAGWERLREALRQEYRALREAVESGDGWLEPEEALTGTLANVVHVGYHLGAIRQMARSLEGAGAR</sequence>
<dbReference type="InterPro" id="IPR034660">
    <property type="entry name" value="DinB/YfiT-like"/>
</dbReference>
<name>A0A0K2SH26_LIMPI</name>
<keyword evidence="3" id="KW-1185">Reference proteome</keyword>
<dbReference type="Proteomes" id="UP000065807">
    <property type="component" value="Chromosome"/>
</dbReference>
<reference evidence="3" key="2">
    <citation type="journal article" date="2016" name="Int. J. Syst. Evol. Microbiol.">
        <title>Complete genome sequence and cell structure of Limnochorda pilosa, a Gram-negative spore-former within the phylum Firmicutes.</title>
        <authorList>
            <person name="Watanabe M."/>
            <person name="Kojima H."/>
            <person name="Fukui M."/>
        </authorList>
    </citation>
    <scope>NUCLEOTIDE SEQUENCE [LARGE SCALE GENOMIC DNA]</scope>
    <source>
        <strain evidence="3">HC45</strain>
    </source>
</reference>
<protein>
    <recommendedName>
        <fullName evidence="1">DinB-like domain-containing protein</fullName>
    </recommendedName>
</protein>
<dbReference type="Pfam" id="PF12867">
    <property type="entry name" value="DinB_2"/>
    <property type="match status" value="1"/>
</dbReference>
<dbReference type="InterPro" id="IPR024775">
    <property type="entry name" value="DinB-like"/>
</dbReference>
<evidence type="ECO:0000259" key="1">
    <source>
        <dbReference type="Pfam" id="PF12867"/>
    </source>
</evidence>
<evidence type="ECO:0000313" key="3">
    <source>
        <dbReference type="Proteomes" id="UP000065807"/>
    </source>
</evidence>
<proteinExistence type="predicted"/>
<feature type="domain" description="DinB-like" evidence="1">
    <location>
        <begin position="42"/>
        <end position="150"/>
    </location>
</feature>
<reference evidence="3" key="1">
    <citation type="submission" date="2015-07" db="EMBL/GenBank/DDBJ databases">
        <title>Complete genome sequence and phylogenetic analysis of Limnochorda pilosa.</title>
        <authorList>
            <person name="Watanabe M."/>
            <person name="Kojima H."/>
            <person name="Fukui M."/>
        </authorList>
    </citation>
    <scope>NUCLEOTIDE SEQUENCE [LARGE SCALE GENOMIC DNA]</scope>
    <source>
        <strain evidence="3">HC45</strain>
    </source>
</reference>
<dbReference type="SUPFAM" id="SSF109854">
    <property type="entry name" value="DinB/YfiT-like putative metalloenzymes"/>
    <property type="match status" value="1"/>
</dbReference>
<dbReference type="AlphaFoldDB" id="A0A0K2SH26"/>
<dbReference type="OrthoDB" id="67041at2"/>
<gene>
    <name evidence="2" type="ORF">LIP_0561</name>
</gene>
<accession>A0A0K2SH26</accession>